<dbReference type="CDD" id="cd16917">
    <property type="entry name" value="HATPase_UhpB-NarQ-NarX-like"/>
    <property type="match status" value="1"/>
</dbReference>
<feature type="transmembrane region" description="Helical" evidence="5">
    <location>
        <begin position="220"/>
        <end position="242"/>
    </location>
</feature>
<evidence type="ECO:0000313" key="9">
    <source>
        <dbReference type="EMBL" id="GAO42769.1"/>
    </source>
</evidence>
<evidence type="ECO:0000256" key="3">
    <source>
        <dbReference type="ARBA" id="ARBA00023012"/>
    </source>
</evidence>
<dbReference type="InterPro" id="IPR013656">
    <property type="entry name" value="PAS_4"/>
</dbReference>
<dbReference type="SMART" id="SM00086">
    <property type="entry name" value="PAC"/>
    <property type="match status" value="3"/>
</dbReference>
<feature type="domain" description="PAS" evidence="7">
    <location>
        <begin position="259"/>
        <end position="330"/>
    </location>
</feature>
<dbReference type="GO" id="GO:0016020">
    <property type="term" value="C:membrane"/>
    <property type="evidence" value="ECO:0007669"/>
    <property type="project" value="InterPro"/>
</dbReference>
<keyword evidence="5" id="KW-0472">Membrane</keyword>
<dbReference type="InterPro" id="IPR036890">
    <property type="entry name" value="HATPase_C_sf"/>
</dbReference>
<dbReference type="InterPro" id="IPR035965">
    <property type="entry name" value="PAS-like_dom_sf"/>
</dbReference>
<dbReference type="Pfam" id="PF08448">
    <property type="entry name" value="PAS_4"/>
    <property type="match status" value="1"/>
</dbReference>
<dbReference type="EMBL" id="BBWV01000001">
    <property type="protein sequence ID" value="GAO42769.1"/>
    <property type="molecule type" value="Genomic_DNA"/>
</dbReference>
<dbReference type="InterPro" id="IPR000014">
    <property type="entry name" value="PAS"/>
</dbReference>
<dbReference type="InterPro" id="IPR001610">
    <property type="entry name" value="PAC"/>
</dbReference>
<dbReference type="Gene3D" id="3.30.565.10">
    <property type="entry name" value="Histidine kinase-like ATPase, C-terminal domain"/>
    <property type="match status" value="1"/>
</dbReference>
<evidence type="ECO:0000259" key="7">
    <source>
        <dbReference type="PROSITE" id="PS50112"/>
    </source>
</evidence>
<dbReference type="SUPFAM" id="SSF55874">
    <property type="entry name" value="ATPase domain of HSP90 chaperone/DNA topoisomerase II/histidine kinase"/>
    <property type="match status" value="1"/>
</dbReference>
<feature type="transmembrane region" description="Helical" evidence="5">
    <location>
        <begin position="186"/>
        <end position="208"/>
    </location>
</feature>
<dbReference type="GO" id="GO:0046983">
    <property type="term" value="F:protein dimerization activity"/>
    <property type="evidence" value="ECO:0007669"/>
    <property type="project" value="InterPro"/>
</dbReference>
<sequence length="963" mass="108697">MLLRPRPFAIALNIVTLLLTLSSFFFPSTNFFDKNPFINGWLVLLNLLLLFFPQKLKTARRITISVILLLVPLIFRERLDSDFIKRDHHTGWYFMTLGVATAILLLREKWAGAASQMVAFVVGTACTFSILGYLFNVNPEEGKIAYTYMAPATSIALLSISVLIQLEEPWQGYIGTILSPFTGGQVLRALMPAAFLTPVLLGLGRIWLTQAGILNSRLATSIFVLCVMLLTMAAIWYTALLINRRELQRKQVSESLEAREQELEAIFNNAPDAVVVIDSKGLIVRWNHAAEQLFGWTAAEIRGHPLGETIIPPQWRDAHTRGMERYLQTGESRIIGKTIEIQAWRKDHGLTEISIRIAPYRLFEETYFVGFIRDITAQKAEERKKKVAEQKFTGLFESAPYATIITNGDGIIQYSNAAMVNLLGFSAIELEEQQADLLLGIDFDAIRAVEEKIVENQLRKKDGSLFSAEIRFSPFHSEDGTLYSAVVLDITERKEYEATLRAFNEALSQQVINKTRELQDVLERLTDGFIGLDNDLRFVYLNKRATQLTRQPAELLLGRKVTEVFDGLETTEVYKAMVAARDNQLFTTVIDYFAPLELYHESHIYPSPDGLTIFVRDITGKRKVEHALKQSIERYKTFVEEAVDAIMVYSPKAGRYTDANRKAAEMLGYDLNELLNVKPQQLLPRDTESLLPLLESGKPLIAERTMVKKDGTLVEVETSAIKLSDGTYLAFMRNISERKKSEQELLRLNEELRRLGNHLQEVREAERVHIAREIHDELGQQMTVLKMDLAWLKKQLGKITVEENNAKLTEFSGMIDMAVTTIRKIASELRPSLLDDIGLVAAMEWHLSEFSKRTGIAATGDFPDEDAPFSDAVKTNLFRILQEALTNVARHSGATAVEVNFSYSDNRVVLSIADNGRGFDPEDRSNKTLGVLGMKERANMIGAEFDIHSKPGKGTRVEVSYLI</sequence>
<dbReference type="SUPFAM" id="SSF55785">
    <property type="entry name" value="PYP-like sensor domain (PAS domain)"/>
    <property type="match status" value="4"/>
</dbReference>
<dbReference type="Pfam" id="PF13426">
    <property type="entry name" value="PAS_9"/>
    <property type="match status" value="2"/>
</dbReference>
<evidence type="ECO:0000259" key="6">
    <source>
        <dbReference type="PROSITE" id="PS50109"/>
    </source>
</evidence>
<dbReference type="GO" id="GO:0006355">
    <property type="term" value="P:regulation of DNA-templated transcription"/>
    <property type="evidence" value="ECO:0007669"/>
    <property type="project" value="InterPro"/>
</dbReference>
<organism evidence="9 10">
    <name type="scientific">Flavihumibacter petaseus NBRC 106054</name>
    <dbReference type="NCBI Taxonomy" id="1220578"/>
    <lineage>
        <taxon>Bacteria</taxon>
        <taxon>Pseudomonadati</taxon>
        <taxon>Bacteroidota</taxon>
        <taxon>Chitinophagia</taxon>
        <taxon>Chitinophagales</taxon>
        <taxon>Chitinophagaceae</taxon>
        <taxon>Flavihumibacter</taxon>
    </lineage>
</organism>
<dbReference type="PANTHER" id="PTHR24421:SF59">
    <property type="entry name" value="OXYGEN SENSOR HISTIDINE KINASE NREB"/>
    <property type="match status" value="1"/>
</dbReference>
<evidence type="ECO:0000256" key="1">
    <source>
        <dbReference type="ARBA" id="ARBA00022679"/>
    </source>
</evidence>
<dbReference type="CDD" id="cd00130">
    <property type="entry name" value="PAS"/>
    <property type="match status" value="4"/>
</dbReference>
<dbReference type="InterPro" id="IPR011712">
    <property type="entry name" value="Sig_transdc_His_kin_sub3_dim/P"/>
</dbReference>
<dbReference type="InterPro" id="IPR050482">
    <property type="entry name" value="Sensor_HK_TwoCompSys"/>
</dbReference>
<dbReference type="STRING" id="1220578.FPE01S_01_17870"/>
<dbReference type="Pfam" id="PF02518">
    <property type="entry name" value="HATPase_c"/>
    <property type="match status" value="1"/>
</dbReference>
<proteinExistence type="predicted"/>
<feature type="transmembrane region" description="Helical" evidence="5">
    <location>
        <begin position="7"/>
        <end position="25"/>
    </location>
</feature>
<dbReference type="OrthoDB" id="5401121at2"/>
<evidence type="ECO:0000313" key="10">
    <source>
        <dbReference type="Proteomes" id="UP000033121"/>
    </source>
</evidence>
<accession>A0A0E9MYT2</accession>
<dbReference type="InterPro" id="IPR000700">
    <property type="entry name" value="PAS-assoc_C"/>
</dbReference>
<dbReference type="Gene3D" id="1.20.5.1930">
    <property type="match status" value="1"/>
</dbReference>
<keyword evidence="5" id="KW-1133">Transmembrane helix</keyword>
<evidence type="ECO:0000256" key="5">
    <source>
        <dbReference type="SAM" id="Phobius"/>
    </source>
</evidence>
<dbReference type="Proteomes" id="UP000033121">
    <property type="component" value="Unassembled WGS sequence"/>
</dbReference>
<gene>
    <name evidence="9" type="ORF">FPE01S_01_17870</name>
</gene>
<keyword evidence="10" id="KW-1185">Reference proteome</keyword>
<dbReference type="PROSITE" id="PS50112">
    <property type="entry name" value="PAS"/>
    <property type="match status" value="4"/>
</dbReference>
<keyword evidence="5" id="KW-0812">Transmembrane</keyword>
<dbReference type="PANTHER" id="PTHR24421">
    <property type="entry name" value="NITRATE/NITRITE SENSOR PROTEIN NARX-RELATED"/>
    <property type="match status" value="1"/>
</dbReference>
<feature type="domain" description="PAS" evidence="7">
    <location>
        <begin position="388"/>
        <end position="457"/>
    </location>
</feature>
<feature type="transmembrane region" description="Helical" evidence="5">
    <location>
        <begin position="118"/>
        <end position="136"/>
    </location>
</feature>
<protein>
    <submittedName>
        <fullName evidence="9">Putative two-component histidine kinase</fullName>
    </submittedName>
</protein>
<feature type="transmembrane region" description="Helical" evidence="5">
    <location>
        <begin position="90"/>
        <end position="106"/>
    </location>
</feature>
<feature type="domain" description="PAS" evidence="7">
    <location>
        <begin position="631"/>
        <end position="695"/>
    </location>
</feature>
<dbReference type="Pfam" id="PF00989">
    <property type="entry name" value="PAS"/>
    <property type="match status" value="1"/>
</dbReference>
<dbReference type="GO" id="GO:0000155">
    <property type="term" value="F:phosphorelay sensor kinase activity"/>
    <property type="evidence" value="ECO:0007669"/>
    <property type="project" value="InterPro"/>
</dbReference>
<dbReference type="NCBIfam" id="TIGR00229">
    <property type="entry name" value="sensory_box"/>
    <property type="match status" value="3"/>
</dbReference>
<evidence type="ECO:0000256" key="4">
    <source>
        <dbReference type="SAM" id="Coils"/>
    </source>
</evidence>
<dbReference type="InterPro" id="IPR013767">
    <property type="entry name" value="PAS_fold"/>
</dbReference>
<feature type="domain" description="Histidine kinase" evidence="6">
    <location>
        <begin position="773"/>
        <end position="963"/>
    </location>
</feature>
<name>A0A0E9MYT2_9BACT</name>
<keyword evidence="2 9" id="KW-0418">Kinase</keyword>
<dbReference type="InterPro" id="IPR005467">
    <property type="entry name" value="His_kinase_dom"/>
</dbReference>
<dbReference type="Pfam" id="PF07730">
    <property type="entry name" value="HisKA_3"/>
    <property type="match status" value="1"/>
</dbReference>
<feature type="transmembrane region" description="Helical" evidence="5">
    <location>
        <begin position="148"/>
        <end position="166"/>
    </location>
</feature>
<reference evidence="9 10" key="1">
    <citation type="submission" date="2015-04" db="EMBL/GenBank/DDBJ databases">
        <title>Whole genome shotgun sequence of Flavihumibacter petaseus NBRC 106054.</title>
        <authorList>
            <person name="Miyazawa S."/>
            <person name="Hosoyama A."/>
            <person name="Hashimoto M."/>
            <person name="Noguchi M."/>
            <person name="Tsuchikane K."/>
            <person name="Ohji S."/>
            <person name="Yamazoe A."/>
            <person name="Ichikawa N."/>
            <person name="Kimura A."/>
            <person name="Fujita N."/>
        </authorList>
    </citation>
    <scope>NUCLEOTIDE SEQUENCE [LARGE SCALE GENOMIC DNA]</scope>
    <source>
        <strain evidence="9 10">NBRC 106054</strain>
    </source>
</reference>
<feature type="domain" description="PAS" evidence="7">
    <location>
        <begin position="514"/>
        <end position="584"/>
    </location>
</feature>
<dbReference type="Gene3D" id="3.30.450.20">
    <property type="entry name" value="PAS domain"/>
    <property type="match status" value="4"/>
</dbReference>
<dbReference type="AlphaFoldDB" id="A0A0E9MYT2"/>
<feature type="transmembrane region" description="Helical" evidence="5">
    <location>
        <begin position="37"/>
        <end position="52"/>
    </location>
</feature>
<evidence type="ECO:0000256" key="2">
    <source>
        <dbReference type="ARBA" id="ARBA00022777"/>
    </source>
</evidence>
<comment type="caution">
    <text evidence="9">The sequence shown here is derived from an EMBL/GenBank/DDBJ whole genome shotgun (WGS) entry which is preliminary data.</text>
</comment>
<keyword evidence="3" id="KW-0902">Two-component regulatory system</keyword>
<feature type="domain" description="PAC" evidence="8">
    <location>
        <begin position="452"/>
        <end position="502"/>
    </location>
</feature>
<dbReference type="SMART" id="SM00091">
    <property type="entry name" value="PAS"/>
    <property type="match status" value="4"/>
</dbReference>
<dbReference type="PROSITE" id="PS50109">
    <property type="entry name" value="HIS_KIN"/>
    <property type="match status" value="1"/>
</dbReference>
<dbReference type="RefSeq" id="WP_083990186.1">
    <property type="nucleotide sequence ID" value="NZ_BBWV01000001.1"/>
</dbReference>
<feature type="coiled-coil region" evidence="4">
    <location>
        <begin position="738"/>
        <end position="768"/>
    </location>
</feature>
<evidence type="ECO:0000259" key="8">
    <source>
        <dbReference type="PROSITE" id="PS50113"/>
    </source>
</evidence>
<keyword evidence="4" id="KW-0175">Coiled coil</keyword>
<dbReference type="PROSITE" id="PS50113">
    <property type="entry name" value="PAC"/>
    <property type="match status" value="1"/>
</dbReference>
<keyword evidence="1" id="KW-0808">Transferase</keyword>
<dbReference type="InterPro" id="IPR003594">
    <property type="entry name" value="HATPase_dom"/>
</dbReference>